<gene>
    <name evidence="4" type="ORF">DL240_11950</name>
</gene>
<name>A0A328C3G2_9DELT</name>
<dbReference type="EMBL" id="QHKO01000005">
    <property type="protein sequence ID" value="RAL21564.1"/>
    <property type="molecule type" value="Genomic_DNA"/>
</dbReference>
<evidence type="ECO:0000256" key="1">
    <source>
        <dbReference type="SAM" id="MobiDB-lite"/>
    </source>
</evidence>
<feature type="compositionally biased region" description="Low complexity" evidence="1">
    <location>
        <begin position="338"/>
        <end position="348"/>
    </location>
</feature>
<dbReference type="Proteomes" id="UP000249169">
    <property type="component" value="Unassembled WGS sequence"/>
</dbReference>
<dbReference type="RefSeq" id="WP_111730129.1">
    <property type="nucleotide sequence ID" value="NZ_QHKO01000005.1"/>
</dbReference>
<feature type="region of interest" description="Disordered" evidence="1">
    <location>
        <begin position="335"/>
        <end position="373"/>
    </location>
</feature>
<keyword evidence="2" id="KW-1133">Transmembrane helix</keyword>
<evidence type="ECO:0000313" key="4">
    <source>
        <dbReference type="EMBL" id="RAL21564.1"/>
    </source>
</evidence>
<comment type="caution">
    <text evidence="4">The sequence shown here is derived from an EMBL/GenBank/DDBJ whole genome shotgun (WGS) entry which is preliminary data.</text>
</comment>
<keyword evidence="2" id="KW-0812">Transmembrane</keyword>
<proteinExistence type="predicted"/>
<feature type="signal peptide" evidence="3">
    <location>
        <begin position="1"/>
        <end position="34"/>
    </location>
</feature>
<keyword evidence="2" id="KW-0472">Membrane</keyword>
<accession>A0A328C3G2</accession>
<keyword evidence="5" id="KW-1185">Reference proteome</keyword>
<evidence type="ECO:0008006" key="6">
    <source>
        <dbReference type="Google" id="ProtNLM"/>
    </source>
</evidence>
<evidence type="ECO:0000256" key="3">
    <source>
        <dbReference type="SAM" id="SignalP"/>
    </source>
</evidence>
<protein>
    <recommendedName>
        <fullName evidence="6">Protein BatD</fullName>
    </recommendedName>
</protein>
<evidence type="ECO:0000256" key="2">
    <source>
        <dbReference type="SAM" id="Phobius"/>
    </source>
</evidence>
<sequence length="373" mass="40081">MSNPGLTPPRGRARTRYAGPLCALLLAASPAALAQPVPEAPAGNVVAETEAPAPPATEDLELVHHELTLPPELKVGEEVALRVEVRHRPDLRLTVRPDAEGSRWERVSLDSETRDEGGFKITTFDLAYAVFRPGQTRSPEVVIRALGSDGEPQELRVPGSPVHVAPISANDAGLLGARGARALLISDATPYLVGGAALGLVLMGAAGALLARRRRRALLPETPRLPAPEEALQKLEHLARSSLLDDGEFMAYYVRLSETIRTYLGRRWDFPGTELTTSEIVERLSQRAELPADLEAGDIARWLRACDRVKFAGHVPAGAEARQHLQSAFHLVERTRQAVEPPVETPAEAPAPAPQAPEPSQSALSDDSAPEDA</sequence>
<dbReference type="AlphaFoldDB" id="A0A328C3G2"/>
<evidence type="ECO:0000313" key="5">
    <source>
        <dbReference type="Proteomes" id="UP000249169"/>
    </source>
</evidence>
<feature type="transmembrane region" description="Helical" evidence="2">
    <location>
        <begin position="191"/>
        <end position="211"/>
    </location>
</feature>
<keyword evidence="3" id="KW-0732">Signal</keyword>
<dbReference type="OrthoDB" id="9807384at2"/>
<feature type="chain" id="PRO_5016393085" description="Protein BatD" evidence="3">
    <location>
        <begin position="35"/>
        <end position="373"/>
    </location>
</feature>
<organism evidence="4 5">
    <name type="scientific">Lujinxingia litoralis</name>
    <dbReference type="NCBI Taxonomy" id="2211119"/>
    <lineage>
        <taxon>Bacteria</taxon>
        <taxon>Deltaproteobacteria</taxon>
        <taxon>Bradymonadales</taxon>
        <taxon>Lujinxingiaceae</taxon>
        <taxon>Lujinxingia</taxon>
    </lineage>
</organism>
<reference evidence="4 5" key="1">
    <citation type="submission" date="2018-05" db="EMBL/GenBank/DDBJ databases">
        <title>Lujinxingia marina gen. nov. sp. nov., a new facultative anaerobic member of the class Deltaproteobacteria, and proposal of Lujinxingaceae fam. nov.</title>
        <authorList>
            <person name="Li C.-M."/>
        </authorList>
    </citation>
    <scope>NUCLEOTIDE SEQUENCE [LARGE SCALE GENOMIC DNA]</scope>
    <source>
        <strain evidence="4 5">B210</strain>
    </source>
</reference>